<evidence type="ECO:0000259" key="7">
    <source>
        <dbReference type="Pfam" id="PF06271"/>
    </source>
</evidence>
<evidence type="ECO:0000256" key="4">
    <source>
        <dbReference type="ARBA" id="ARBA00022989"/>
    </source>
</evidence>
<gene>
    <name evidence="8" type="ORF">HYG87_10015</name>
</gene>
<keyword evidence="3 6" id="KW-0812">Transmembrane</keyword>
<dbReference type="InterPro" id="IPR051791">
    <property type="entry name" value="Pra-immunoreactive"/>
</dbReference>
<dbReference type="RefSeq" id="WP_211533022.1">
    <property type="nucleotide sequence ID" value="NZ_CP058560.1"/>
</dbReference>
<dbReference type="KEGG" id="meme:HYG87_10015"/>
<evidence type="ECO:0000256" key="1">
    <source>
        <dbReference type="ARBA" id="ARBA00004651"/>
    </source>
</evidence>
<evidence type="ECO:0000256" key="3">
    <source>
        <dbReference type="ARBA" id="ARBA00022692"/>
    </source>
</evidence>
<dbReference type="Pfam" id="PF06271">
    <property type="entry name" value="RDD"/>
    <property type="match status" value="1"/>
</dbReference>
<feature type="domain" description="RDD" evidence="7">
    <location>
        <begin position="7"/>
        <end position="125"/>
    </location>
</feature>
<comment type="subcellular location">
    <subcellularLocation>
        <location evidence="1">Cell membrane</location>
        <topology evidence="1">Multi-pass membrane protein</topology>
    </subcellularLocation>
</comment>
<name>A0A8T8K917_9EURY</name>
<feature type="transmembrane region" description="Helical" evidence="6">
    <location>
        <begin position="12"/>
        <end position="36"/>
    </location>
</feature>
<feature type="transmembrane region" description="Helical" evidence="6">
    <location>
        <begin position="42"/>
        <end position="61"/>
    </location>
</feature>
<keyword evidence="5 6" id="KW-0472">Membrane</keyword>
<evidence type="ECO:0000256" key="5">
    <source>
        <dbReference type="ARBA" id="ARBA00023136"/>
    </source>
</evidence>
<dbReference type="AlphaFoldDB" id="A0A8T8K917"/>
<dbReference type="InterPro" id="IPR010432">
    <property type="entry name" value="RDD"/>
</dbReference>
<evidence type="ECO:0000313" key="9">
    <source>
        <dbReference type="Proteomes" id="UP000681041"/>
    </source>
</evidence>
<accession>A0A8T8K917</accession>
<dbReference type="OrthoDB" id="77200at2157"/>
<organism evidence="8 9">
    <name type="scientific">Methanobacterium alkalithermotolerans</name>
    <dbReference type="NCBI Taxonomy" id="2731220"/>
    <lineage>
        <taxon>Archaea</taxon>
        <taxon>Methanobacteriati</taxon>
        <taxon>Methanobacteriota</taxon>
        <taxon>Methanomada group</taxon>
        <taxon>Methanobacteria</taxon>
        <taxon>Methanobacteriales</taxon>
        <taxon>Methanobacteriaceae</taxon>
        <taxon>Methanobacterium</taxon>
    </lineage>
</organism>
<dbReference type="PANTHER" id="PTHR36115">
    <property type="entry name" value="PROLINE-RICH ANTIGEN HOMOLOG-RELATED"/>
    <property type="match status" value="1"/>
</dbReference>
<dbReference type="EMBL" id="CP058560">
    <property type="protein sequence ID" value="QUH24065.1"/>
    <property type="molecule type" value="Genomic_DNA"/>
</dbReference>
<keyword evidence="4 6" id="KW-1133">Transmembrane helix</keyword>
<dbReference type="GO" id="GO:0005886">
    <property type="term" value="C:plasma membrane"/>
    <property type="evidence" value="ECO:0007669"/>
    <property type="project" value="UniProtKB-SubCell"/>
</dbReference>
<proteinExistence type="predicted"/>
<dbReference type="GeneID" id="64821102"/>
<sequence length="134" mass="15546">METITKKRIVAFILDFLVITFFMWILNPIIYPLVIVTGIYGIFNYSLVFLAIIIMAYFTYLEKSKTSTLGKSIMGIHVEPEQGELTYQKTFIRNLSKILWFPLLLDLIGGYLSKNDSIRLLDKYAKTKVVLDKH</sequence>
<evidence type="ECO:0000256" key="6">
    <source>
        <dbReference type="SAM" id="Phobius"/>
    </source>
</evidence>
<reference evidence="8" key="1">
    <citation type="submission" date="2020-07" db="EMBL/GenBank/DDBJ databases">
        <title>Methanobacterium. sp. MethCan genome.</title>
        <authorList>
            <person name="Postec A."/>
            <person name="Quemeneur M."/>
        </authorList>
    </citation>
    <scope>NUCLEOTIDE SEQUENCE</scope>
    <source>
        <strain evidence="8">MethCAN</strain>
    </source>
</reference>
<keyword evidence="2" id="KW-1003">Cell membrane</keyword>
<protein>
    <submittedName>
        <fullName evidence="8">RDD family protein</fullName>
    </submittedName>
</protein>
<evidence type="ECO:0000313" key="8">
    <source>
        <dbReference type="EMBL" id="QUH24065.1"/>
    </source>
</evidence>
<keyword evidence="9" id="KW-1185">Reference proteome</keyword>
<dbReference type="Proteomes" id="UP000681041">
    <property type="component" value="Chromosome"/>
</dbReference>
<evidence type="ECO:0000256" key="2">
    <source>
        <dbReference type="ARBA" id="ARBA00022475"/>
    </source>
</evidence>